<dbReference type="RefSeq" id="WP_254758903.1">
    <property type="nucleotide sequence ID" value="NZ_JANCLT010000004.1"/>
</dbReference>
<dbReference type="EMBL" id="JANCLT010000004">
    <property type="protein sequence ID" value="MCP8968999.1"/>
    <property type="molecule type" value="Genomic_DNA"/>
</dbReference>
<comment type="caution">
    <text evidence="2">The sequence shown here is derived from an EMBL/GenBank/DDBJ whole genome shotgun (WGS) entry which is preliminary data.</text>
</comment>
<feature type="region of interest" description="Disordered" evidence="1">
    <location>
        <begin position="1"/>
        <end position="27"/>
    </location>
</feature>
<evidence type="ECO:0000256" key="1">
    <source>
        <dbReference type="SAM" id="MobiDB-lite"/>
    </source>
</evidence>
<keyword evidence="3" id="KW-1185">Reference proteome</keyword>
<protein>
    <submittedName>
        <fullName evidence="2">Uncharacterized protein</fullName>
    </submittedName>
</protein>
<name>A0AA41X4X1_9BACI</name>
<reference evidence="2" key="1">
    <citation type="submission" date="2022-07" db="EMBL/GenBank/DDBJ databases">
        <authorList>
            <person name="Li W.-J."/>
            <person name="Deng Q.-Q."/>
        </authorList>
    </citation>
    <scope>NUCLEOTIDE SEQUENCE</scope>
    <source>
        <strain evidence="2">SYSU M60031</strain>
    </source>
</reference>
<sequence>MRYIRKPKSLLAPPAPSKRSLHKGYGLKRRLQERKKEAIRKAKLNSYLNQRTAASFDIFELVKDISVSPVGANGALLLNRNNPKDREWMED</sequence>
<evidence type="ECO:0000313" key="2">
    <source>
        <dbReference type="EMBL" id="MCP8968999.1"/>
    </source>
</evidence>
<dbReference type="AlphaFoldDB" id="A0AA41X4X1"/>
<proteinExistence type="predicted"/>
<gene>
    <name evidence="2" type="ORF">NK662_10665</name>
</gene>
<evidence type="ECO:0000313" key="3">
    <source>
        <dbReference type="Proteomes" id="UP001156102"/>
    </source>
</evidence>
<organism evidence="2 3">
    <name type="scientific">Ectobacillus ponti</name>
    <dbReference type="NCBI Taxonomy" id="2961894"/>
    <lineage>
        <taxon>Bacteria</taxon>
        <taxon>Bacillati</taxon>
        <taxon>Bacillota</taxon>
        <taxon>Bacilli</taxon>
        <taxon>Bacillales</taxon>
        <taxon>Bacillaceae</taxon>
        <taxon>Ectobacillus</taxon>
    </lineage>
</organism>
<dbReference type="Proteomes" id="UP001156102">
    <property type="component" value="Unassembled WGS sequence"/>
</dbReference>
<accession>A0AA41X4X1</accession>